<feature type="compositionally biased region" description="Basic and acidic residues" evidence="5">
    <location>
        <begin position="424"/>
        <end position="438"/>
    </location>
</feature>
<evidence type="ECO:0000256" key="1">
    <source>
        <dbReference type="ARBA" id="ARBA00022574"/>
    </source>
</evidence>
<evidence type="ECO:0000313" key="6">
    <source>
        <dbReference type="EMBL" id="CAH0385358.1"/>
    </source>
</evidence>
<reference evidence="6" key="1">
    <citation type="submission" date="2021-12" db="EMBL/GenBank/DDBJ databases">
        <authorList>
            <person name="King R."/>
        </authorList>
    </citation>
    <scope>NUCLEOTIDE SEQUENCE</scope>
</reference>
<evidence type="ECO:0000256" key="2">
    <source>
        <dbReference type="ARBA" id="ARBA00022737"/>
    </source>
</evidence>
<proteinExistence type="inferred from homology"/>
<name>A0A9P0A6Y1_BEMTA</name>
<dbReference type="PRINTS" id="PR00320">
    <property type="entry name" value="GPROTEINBRPT"/>
</dbReference>
<dbReference type="GO" id="GO:0035861">
    <property type="term" value="C:site of double-strand break"/>
    <property type="evidence" value="ECO:0007669"/>
    <property type="project" value="TreeGrafter"/>
</dbReference>
<feature type="compositionally biased region" description="Acidic residues" evidence="5">
    <location>
        <begin position="24"/>
        <end position="35"/>
    </location>
</feature>
<keyword evidence="1 4" id="KW-0853">WD repeat</keyword>
<dbReference type="SUPFAM" id="SSF50978">
    <property type="entry name" value="WD40 repeat-like"/>
    <property type="match status" value="1"/>
</dbReference>
<dbReference type="InterPro" id="IPR020472">
    <property type="entry name" value="WD40_PAC1"/>
</dbReference>
<feature type="region of interest" description="Disordered" evidence="5">
    <location>
        <begin position="493"/>
        <end position="526"/>
    </location>
</feature>
<evidence type="ECO:0008006" key="8">
    <source>
        <dbReference type="Google" id="ProtNLM"/>
    </source>
</evidence>
<dbReference type="InterPro" id="IPR001680">
    <property type="entry name" value="WD40_rpt"/>
</dbReference>
<protein>
    <recommendedName>
        <fullName evidence="8">WD repeat-containing protein 70</fullName>
    </recommendedName>
</protein>
<dbReference type="FunFam" id="2.130.10.10:FF:001228">
    <property type="entry name" value="Predicted protein"/>
    <property type="match status" value="1"/>
</dbReference>
<evidence type="ECO:0000256" key="4">
    <source>
        <dbReference type="PROSITE-ProRule" id="PRU00221"/>
    </source>
</evidence>
<feature type="repeat" description="WD" evidence="4">
    <location>
        <begin position="49"/>
        <end position="81"/>
    </location>
</feature>
<dbReference type="PANTHER" id="PTHR16017">
    <property type="entry name" value="GASTRULATION DEFECTIVE PROTEIN 1-RELATED"/>
    <property type="match status" value="1"/>
</dbReference>
<dbReference type="GO" id="GO:0005634">
    <property type="term" value="C:nucleus"/>
    <property type="evidence" value="ECO:0007669"/>
    <property type="project" value="TreeGrafter"/>
</dbReference>
<gene>
    <name evidence="6" type="ORF">BEMITA_LOCUS4590</name>
</gene>
<evidence type="ECO:0000256" key="5">
    <source>
        <dbReference type="SAM" id="MobiDB-lite"/>
    </source>
</evidence>
<dbReference type="InterPro" id="IPR036322">
    <property type="entry name" value="WD40_repeat_dom_sf"/>
</dbReference>
<keyword evidence="7" id="KW-1185">Reference proteome</keyword>
<dbReference type="PANTHER" id="PTHR16017:SF0">
    <property type="entry name" value="WD REPEAT-CONTAINING PROTEIN 70"/>
    <property type="match status" value="1"/>
</dbReference>
<dbReference type="AlphaFoldDB" id="A0A9P0A6Y1"/>
<dbReference type="InterPro" id="IPR051858">
    <property type="entry name" value="WD_repeat_GAD-1"/>
</dbReference>
<dbReference type="Gene3D" id="2.130.10.10">
    <property type="entry name" value="YVTN repeat-like/Quinoprotein amine dehydrogenase"/>
    <property type="match status" value="2"/>
</dbReference>
<organism evidence="6 7">
    <name type="scientific">Bemisia tabaci</name>
    <name type="common">Sweetpotato whitefly</name>
    <name type="synonym">Aleurodes tabaci</name>
    <dbReference type="NCBI Taxonomy" id="7038"/>
    <lineage>
        <taxon>Eukaryota</taxon>
        <taxon>Metazoa</taxon>
        <taxon>Ecdysozoa</taxon>
        <taxon>Arthropoda</taxon>
        <taxon>Hexapoda</taxon>
        <taxon>Insecta</taxon>
        <taxon>Pterygota</taxon>
        <taxon>Neoptera</taxon>
        <taxon>Paraneoptera</taxon>
        <taxon>Hemiptera</taxon>
        <taxon>Sternorrhyncha</taxon>
        <taxon>Aleyrodoidea</taxon>
        <taxon>Aleyrodidae</taxon>
        <taxon>Aleyrodinae</taxon>
        <taxon>Bemisia</taxon>
    </lineage>
</organism>
<sequence length="526" mass="58280">MSEIGDSGLETLKINEQDKKDSDSDSDVSDEEGEEETKLVIPTELNISLNHGSKAVAALAIDPAGARLASGSVDYQVKFWDFAGMDNTLQSFRSLYPCGNNPIKAIAYTATGDSVLIVSGMAQAKVLDRDGHEIMECVKGDQYVVDMARTKGHTAPLTSGCWHPRNREEFLTSAEDGTCRIWTVDKPYNHLKIIKCRSKNGLKTNPTACNYNRDASLVAAACVDGSIQLWDPRRIITSPTLHNREAHQQGSETSCVAFAYLHNWIASRGGDDTVKLWDLRAFKKPLQVKHDLFSRYGSTDCAFSPDDTVLTTGVSLNKGETEGKLYFFDTTTFETVKEIIVADAHVIKTVWHPRLHQIFVSCGNGIVKVFYDEAKSMRGAKLCAGKVRTKTKQVEVVAATQIITPHALPAFKQERSKSMRKKMEKDRLDPIKSHRPDLPIKSGQGGRVAASGSTLSSYVIRNLGLSKKVEDDQDPREAILKYAKEAAENPYWVAPAYSQTQPKPIFRSEEGEENEDEPSNKKMKSQ</sequence>
<dbReference type="Proteomes" id="UP001152759">
    <property type="component" value="Chromosome 2"/>
</dbReference>
<dbReference type="SMART" id="SM00320">
    <property type="entry name" value="WD40"/>
    <property type="match status" value="6"/>
</dbReference>
<keyword evidence="2" id="KW-0677">Repeat</keyword>
<dbReference type="PROSITE" id="PS50294">
    <property type="entry name" value="WD_REPEATS_REGION"/>
    <property type="match status" value="1"/>
</dbReference>
<dbReference type="PROSITE" id="PS50082">
    <property type="entry name" value="WD_REPEATS_2"/>
    <property type="match status" value="2"/>
</dbReference>
<dbReference type="InterPro" id="IPR015943">
    <property type="entry name" value="WD40/YVTN_repeat-like_dom_sf"/>
</dbReference>
<feature type="compositionally biased region" description="Basic and acidic residues" evidence="5">
    <location>
        <begin position="13"/>
        <end position="23"/>
    </location>
</feature>
<dbReference type="Pfam" id="PF00400">
    <property type="entry name" value="WD40"/>
    <property type="match status" value="4"/>
</dbReference>
<feature type="repeat" description="WD" evidence="4">
    <location>
        <begin position="150"/>
        <end position="185"/>
    </location>
</feature>
<evidence type="ECO:0000256" key="3">
    <source>
        <dbReference type="ARBA" id="ARBA00038343"/>
    </source>
</evidence>
<feature type="region of interest" description="Disordered" evidence="5">
    <location>
        <begin position="424"/>
        <end position="449"/>
    </location>
</feature>
<dbReference type="KEGG" id="btab:109030094"/>
<feature type="region of interest" description="Disordered" evidence="5">
    <location>
        <begin position="1"/>
        <end position="39"/>
    </location>
</feature>
<comment type="similarity">
    <text evidence="3">Belongs to the WD repeat GAD-1 family.</text>
</comment>
<dbReference type="EMBL" id="OU963863">
    <property type="protein sequence ID" value="CAH0385358.1"/>
    <property type="molecule type" value="Genomic_DNA"/>
</dbReference>
<evidence type="ECO:0000313" key="7">
    <source>
        <dbReference type="Proteomes" id="UP001152759"/>
    </source>
</evidence>
<accession>A0A9P0A6Y1</accession>